<accession>A0A1N7D8C1</accession>
<proteinExistence type="predicted"/>
<dbReference type="EMBL" id="FTNR01000002">
    <property type="protein sequence ID" value="SIR71965.1"/>
    <property type="molecule type" value="Genomic_DNA"/>
</dbReference>
<sequence>MDPEDLSSDGPRSSQNVIDNAFLALRNRNRRFMCYFLLEHETALLSELADVVSGWTYTADGRIVESQCRDQCYLNLQHTHVPKLVEIGMVWYDDDTDSLSLAPCPDPAREIVTRACAMETGS</sequence>
<dbReference type="AlphaFoldDB" id="A0A1N7D8C1"/>
<dbReference type="RefSeq" id="WP_076607764.1">
    <property type="nucleotide sequence ID" value="NZ_FTNR01000002.1"/>
</dbReference>
<organism evidence="2 3">
    <name type="scientific">Natronorubrum thiooxidans</name>
    <dbReference type="NCBI Taxonomy" id="308853"/>
    <lineage>
        <taxon>Archaea</taxon>
        <taxon>Methanobacteriati</taxon>
        <taxon>Methanobacteriota</taxon>
        <taxon>Stenosarchaea group</taxon>
        <taxon>Halobacteria</taxon>
        <taxon>Halobacteriales</taxon>
        <taxon>Natrialbaceae</taxon>
        <taxon>Natronorubrum</taxon>
    </lineage>
</organism>
<evidence type="ECO:0000259" key="1">
    <source>
        <dbReference type="Pfam" id="PF24035"/>
    </source>
</evidence>
<evidence type="ECO:0000313" key="2">
    <source>
        <dbReference type="EMBL" id="SIR71965.1"/>
    </source>
</evidence>
<protein>
    <recommendedName>
        <fullName evidence="1">DUF7344 domain-containing protein</fullName>
    </recommendedName>
</protein>
<feature type="domain" description="DUF7344" evidence="1">
    <location>
        <begin position="23"/>
        <end position="97"/>
    </location>
</feature>
<reference evidence="3" key="1">
    <citation type="submission" date="2017-01" db="EMBL/GenBank/DDBJ databases">
        <authorList>
            <person name="Varghese N."/>
            <person name="Submissions S."/>
        </authorList>
    </citation>
    <scope>NUCLEOTIDE SEQUENCE [LARGE SCALE GENOMIC DNA]</scope>
    <source>
        <strain evidence="3">type strain: HArc-</strain>
    </source>
</reference>
<dbReference type="Pfam" id="PF24035">
    <property type="entry name" value="DUF7344"/>
    <property type="match status" value="1"/>
</dbReference>
<gene>
    <name evidence="2" type="ORF">SAMN05421752_10251</name>
</gene>
<keyword evidence="3" id="KW-1185">Reference proteome</keyword>
<dbReference type="Proteomes" id="UP000185936">
    <property type="component" value="Unassembled WGS sequence"/>
</dbReference>
<name>A0A1N7D8C1_9EURY</name>
<dbReference type="InterPro" id="IPR055768">
    <property type="entry name" value="DUF7344"/>
</dbReference>
<dbReference type="STRING" id="308853.SAMN05421752_10251"/>
<evidence type="ECO:0000313" key="3">
    <source>
        <dbReference type="Proteomes" id="UP000185936"/>
    </source>
</evidence>
<dbReference type="OrthoDB" id="247722at2157"/>